<dbReference type="OrthoDB" id="5425938at2759"/>
<dbReference type="AlphaFoldDB" id="A0A6A6CBB1"/>
<dbReference type="Proteomes" id="UP000799537">
    <property type="component" value="Unassembled WGS sequence"/>
</dbReference>
<dbReference type="RefSeq" id="XP_033664407.1">
    <property type="nucleotide sequence ID" value="XM_033813621.1"/>
</dbReference>
<evidence type="ECO:0000313" key="3">
    <source>
        <dbReference type="Proteomes" id="UP000799537"/>
    </source>
</evidence>
<evidence type="ECO:0000256" key="1">
    <source>
        <dbReference type="SAM" id="MobiDB-lite"/>
    </source>
</evidence>
<name>A0A6A6CBB1_ZASCE</name>
<dbReference type="GeneID" id="54566893"/>
<evidence type="ECO:0000313" key="2">
    <source>
        <dbReference type="EMBL" id="KAF2163518.1"/>
    </source>
</evidence>
<keyword evidence="3" id="KW-1185">Reference proteome</keyword>
<sequence>MTYEFCCRQCLHTASKHPKTGDNILTIHLNGRVEDTPVGRRVVTASHWLNAGQSSTEVGSFAASWSYSGTAYDAYSDDAANADAQQVSYDLFGGENREELLAPYDCTTLTPSNGDDESANISITPQGPGLSTEIEPACGAGTAN</sequence>
<dbReference type="EMBL" id="ML993608">
    <property type="protein sequence ID" value="KAF2163518.1"/>
    <property type="molecule type" value="Genomic_DNA"/>
</dbReference>
<feature type="region of interest" description="Disordered" evidence="1">
    <location>
        <begin position="110"/>
        <end position="144"/>
    </location>
</feature>
<protein>
    <submittedName>
        <fullName evidence="2">Uncharacterized protein</fullName>
    </submittedName>
</protein>
<proteinExistence type="predicted"/>
<organism evidence="2 3">
    <name type="scientific">Zasmidium cellare ATCC 36951</name>
    <dbReference type="NCBI Taxonomy" id="1080233"/>
    <lineage>
        <taxon>Eukaryota</taxon>
        <taxon>Fungi</taxon>
        <taxon>Dikarya</taxon>
        <taxon>Ascomycota</taxon>
        <taxon>Pezizomycotina</taxon>
        <taxon>Dothideomycetes</taxon>
        <taxon>Dothideomycetidae</taxon>
        <taxon>Mycosphaerellales</taxon>
        <taxon>Mycosphaerellaceae</taxon>
        <taxon>Zasmidium</taxon>
    </lineage>
</organism>
<gene>
    <name evidence="2" type="ORF">M409DRAFT_57410</name>
</gene>
<accession>A0A6A6CBB1</accession>
<reference evidence="2" key="1">
    <citation type="journal article" date="2020" name="Stud. Mycol.">
        <title>101 Dothideomycetes genomes: a test case for predicting lifestyles and emergence of pathogens.</title>
        <authorList>
            <person name="Haridas S."/>
            <person name="Albert R."/>
            <person name="Binder M."/>
            <person name="Bloem J."/>
            <person name="Labutti K."/>
            <person name="Salamov A."/>
            <person name="Andreopoulos B."/>
            <person name="Baker S."/>
            <person name="Barry K."/>
            <person name="Bills G."/>
            <person name="Bluhm B."/>
            <person name="Cannon C."/>
            <person name="Castanera R."/>
            <person name="Culley D."/>
            <person name="Daum C."/>
            <person name="Ezra D."/>
            <person name="Gonzalez J."/>
            <person name="Henrissat B."/>
            <person name="Kuo A."/>
            <person name="Liang C."/>
            <person name="Lipzen A."/>
            <person name="Lutzoni F."/>
            <person name="Magnuson J."/>
            <person name="Mondo S."/>
            <person name="Nolan M."/>
            <person name="Ohm R."/>
            <person name="Pangilinan J."/>
            <person name="Park H.-J."/>
            <person name="Ramirez L."/>
            <person name="Alfaro M."/>
            <person name="Sun H."/>
            <person name="Tritt A."/>
            <person name="Yoshinaga Y."/>
            <person name="Zwiers L.-H."/>
            <person name="Turgeon B."/>
            <person name="Goodwin S."/>
            <person name="Spatafora J."/>
            <person name="Crous P."/>
            <person name="Grigoriev I."/>
        </authorList>
    </citation>
    <scope>NUCLEOTIDE SEQUENCE</scope>
    <source>
        <strain evidence="2">ATCC 36951</strain>
    </source>
</reference>
<feature type="compositionally biased region" description="Polar residues" evidence="1">
    <location>
        <begin position="110"/>
        <end position="125"/>
    </location>
</feature>